<protein>
    <submittedName>
        <fullName evidence="2">Uncharacterized protein</fullName>
    </submittedName>
</protein>
<keyword evidence="1" id="KW-0812">Transmembrane</keyword>
<organism evidence="2 3">
    <name type="scientific">Gymnopus androsaceus JB14</name>
    <dbReference type="NCBI Taxonomy" id="1447944"/>
    <lineage>
        <taxon>Eukaryota</taxon>
        <taxon>Fungi</taxon>
        <taxon>Dikarya</taxon>
        <taxon>Basidiomycota</taxon>
        <taxon>Agaricomycotina</taxon>
        <taxon>Agaricomycetes</taxon>
        <taxon>Agaricomycetidae</taxon>
        <taxon>Agaricales</taxon>
        <taxon>Marasmiineae</taxon>
        <taxon>Omphalotaceae</taxon>
        <taxon>Gymnopus</taxon>
    </lineage>
</organism>
<accession>A0A6A4GZX1</accession>
<dbReference type="OrthoDB" id="3259206at2759"/>
<reference evidence="2" key="1">
    <citation type="journal article" date="2019" name="Environ. Microbiol.">
        <title>Fungal ecological strategies reflected in gene transcription - a case study of two litter decomposers.</title>
        <authorList>
            <person name="Barbi F."/>
            <person name="Kohler A."/>
            <person name="Barry K."/>
            <person name="Baskaran P."/>
            <person name="Daum C."/>
            <person name="Fauchery L."/>
            <person name="Ihrmark K."/>
            <person name="Kuo A."/>
            <person name="LaButti K."/>
            <person name="Lipzen A."/>
            <person name="Morin E."/>
            <person name="Grigoriev I.V."/>
            <person name="Henrissat B."/>
            <person name="Lindahl B."/>
            <person name="Martin F."/>
        </authorList>
    </citation>
    <scope>NUCLEOTIDE SEQUENCE</scope>
    <source>
        <strain evidence="2">JB14</strain>
    </source>
</reference>
<dbReference type="EMBL" id="ML769651">
    <property type="protein sequence ID" value="KAE9390655.1"/>
    <property type="molecule type" value="Genomic_DNA"/>
</dbReference>
<gene>
    <name evidence="2" type="ORF">BT96DRAFT_1024444</name>
</gene>
<dbReference type="AlphaFoldDB" id="A0A6A4GZX1"/>
<proteinExistence type="predicted"/>
<feature type="transmembrane region" description="Helical" evidence="1">
    <location>
        <begin position="260"/>
        <end position="283"/>
    </location>
</feature>
<feature type="transmembrane region" description="Helical" evidence="1">
    <location>
        <begin position="20"/>
        <end position="44"/>
    </location>
</feature>
<evidence type="ECO:0000313" key="2">
    <source>
        <dbReference type="EMBL" id="KAE9390655.1"/>
    </source>
</evidence>
<feature type="transmembrane region" description="Helical" evidence="1">
    <location>
        <begin position="56"/>
        <end position="82"/>
    </location>
</feature>
<evidence type="ECO:0000256" key="1">
    <source>
        <dbReference type="SAM" id="Phobius"/>
    </source>
</evidence>
<feature type="transmembrane region" description="Helical" evidence="1">
    <location>
        <begin position="220"/>
        <end position="240"/>
    </location>
</feature>
<keyword evidence="1" id="KW-1133">Transmembrane helix</keyword>
<keyword evidence="3" id="KW-1185">Reference proteome</keyword>
<name>A0A6A4GZX1_9AGAR</name>
<sequence>MTPEESEQLAALGAVCYMNISAQIFTIGLLGVYILAFIISMHTIMQKANNGWAHKAFIALLLAEFVLVILYTGTGIAVNFFFVETALVVSLPAGLIAQEVAASLETNAMTILQEWSGNFILLIADMAFVWRAWALWTENRLIKWTLFIILLTDIGVTIADTIAVTKVFFNIDSHTTVTFDWLSGALNLTVNIVATLLIAHRAWTNHQSNRVILHNRKTQVQAILLLMIESGAIFGAVQVTDIIFDALDIQAATSSPVNNARLFSAALYLFSAVLNPVALVILIQTGNTYEQSSDLGSVPLDINSTPHSN</sequence>
<evidence type="ECO:0000313" key="3">
    <source>
        <dbReference type="Proteomes" id="UP000799118"/>
    </source>
</evidence>
<feature type="transmembrane region" description="Helical" evidence="1">
    <location>
        <begin position="181"/>
        <end position="199"/>
    </location>
</feature>
<keyword evidence="1" id="KW-0472">Membrane</keyword>
<feature type="transmembrane region" description="Helical" evidence="1">
    <location>
        <begin position="115"/>
        <end position="134"/>
    </location>
</feature>
<dbReference type="Proteomes" id="UP000799118">
    <property type="component" value="Unassembled WGS sequence"/>
</dbReference>
<feature type="transmembrane region" description="Helical" evidence="1">
    <location>
        <begin position="146"/>
        <end position="169"/>
    </location>
</feature>